<evidence type="ECO:0000256" key="6">
    <source>
        <dbReference type="ARBA" id="ARBA00022592"/>
    </source>
</evidence>
<comment type="subunit">
    <text evidence="3 7">The complex is composed of two ATP-binding proteins (PstB), two transmembrane proteins (PstC and PstA) and a solute-binding protein (PstS).</text>
</comment>
<accession>A0A5Q4Z2X7</accession>
<gene>
    <name evidence="10" type="primary">pstS</name>
    <name evidence="10" type="ORF">PDMSB3_0291</name>
</gene>
<comment type="similarity">
    <text evidence="2 7">Belongs to the PstS family.</text>
</comment>
<dbReference type="Gene3D" id="3.40.190.10">
    <property type="entry name" value="Periplasmic binding protein-like II"/>
    <property type="match status" value="2"/>
</dbReference>
<evidence type="ECO:0000256" key="7">
    <source>
        <dbReference type="PIRNR" id="PIRNR002756"/>
    </source>
</evidence>
<feature type="signal peptide" evidence="8">
    <location>
        <begin position="1"/>
        <end position="22"/>
    </location>
</feature>
<reference evidence="10 11" key="1">
    <citation type="submission" date="2019-08" db="EMBL/GenBank/DDBJ databases">
        <authorList>
            <person name="Herpell B J."/>
        </authorList>
    </citation>
    <scope>NUCLEOTIDE SEQUENCE [LARGE SCALE GENOMIC DNA]</scope>
    <source>
        <strain evidence="11">Msb3</strain>
    </source>
</reference>
<proteinExistence type="inferred from homology"/>
<dbReference type="Proteomes" id="UP000325811">
    <property type="component" value="Chromosome II"/>
</dbReference>
<feature type="domain" description="PBP" evidence="9">
    <location>
        <begin position="22"/>
        <end position="303"/>
    </location>
</feature>
<protein>
    <recommendedName>
        <fullName evidence="4 7">Phosphate-binding protein PstS</fullName>
    </recommendedName>
</protein>
<keyword evidence="6 7" id="KW-0592">Phosphate transport</keyword>
<evidence type="ECO:0000256" key="2">
    <source>
        <dbReference type="ARBA" id="ARBA00008725"/>
    </source>
</evidence>
<dbReference type="PANTHER" id="PTHR42996:SF1">
    <property type="entry name" value="PHOSPHATE-BINDING PROTEIN PSTS"/>
    <property type="match status" value="1"/>
</dbReference>
<name>A0A5Q4Z2X7_9BURK</name>
<dbReference type="InterPro" id="IPR024370">
    <property type="entry name" value="PBP_domain"/>
</dbReference>
<evidence type="ECO:0000256" key="8">
    <source>
        <dbReference type="SAM" id="SignalP"/>
    </source>
</evidence>
<evidence type="ECO:0000313" key="10">
    <source>
        <dbReference type="EMBL" id="VVD31594.1"/>
    </source>
</evidence>
<sequence length="344" mass="36332">MSYTQTLLTGVVGALLAVTAHSADITGAGSTFAAPIYTKWAGAYQQAGGGTVSYRGVGSTEGVKEIMESQVDFAGSDAPLSDDELARNGLLQFPMVIGGVVPVVNLPGIKPGELILSGRVLADIYLGKIINWDAPAIAAINPRIKLPDTPIAVVRRLDGSGTTLIWTHYLAQVNPEWKSRIGEGTSVRWPRGIGGRGNEGVATFVQHLPGAIGYVAWDFTKQNHMSYTAMENASGAVVQPGPETFKAAAASADWSRSLFPILANEPGANAWPVVGATYVLLHSTPNKPERSEATLKFLEWALTNGGQAAEDLDYVPLPPPVVSEIRTQLHARVKNPSGKAIAGE</sequence>
<dbReference type="EMBL" id="LR699554">
    <property type="protein sequence ID" value="VVD31594.1"/>
    <property type="molecule type" value="Genomic_DNA"/>
</dbReference>
<evidence type="ECO:0000256" key="4">
    <source>
        <dbReference type="ARBA" id="ARBA00021889"/>
    </source>
</evidence>
<feature type="chain" id="PRO_5024965693" description="Phosphate-binding protein PstS" evidence="8">
    <location>
        <begin position="23"/>
        <end position="344"/>
    </location>
</feature>
<evidence type="ECO:0000259" key="9">
    <source>
        <dbReference type="Pfam" id="PF12849"/>
    </source>
</evidence>
<organism evidence="10 11">
    <name type="scientific">Paraburkholderia dioscoreae</name>
    <dbReference type="NCBI Taxonomy" id="2604047"/>
    <lineage>
        <taxon>Bacteria</taxon>
        <taxon>Pseudomonadati</taxon>
        <taxon>Pseudomonadota</taxon>
        <taxon>Betaproteobacteria</taxon>
        <taxon>Burkholderiales</taxon>
        <taxon>Burkholderiaceae</taxon>
        <taxon>Paraburkholderia</taxon>
    </lineage>
</organism>
<dbReference type="GO" id="GO:0043190">
    <property type="term" value="C:ATP-binding cassette (ABC) transporter complex"/>
    <property type="evidence" value="ECO:0007669"/>
    <property type="project" value="InterPro"/>
</dbReference>
<dbReference type="InterPro" id="IPR050962">
    <property type="entry name" value="Phosphate-bind_PstS"/>
</dbReference>
<keyword evidence="11" id="KW-1185">Reference proteome</keyword>
<dbReference type="NCBIfam" id="TIGR00975">
    <property type="entry name" value="3a0107s03"/>
    <property type="match status" value="1"/>
</dbReference>
<dbReference type="GO" id="GO:0035435">
    <property type="term" value="P:phosphate ion transmembrane transport"/>
    <property type="evidence" value="ECO:0007669"/>
    <property type="project" value="InterPro"/>
</dbReference>
<dbReference type="NCBIfam" id="NF008171">
    <property type="entry name" value="PRK10918.1"/>
    <property type="match status" value="1"/>
</dbReference>
<comment type="function">
    <text evidence="1 7">Part of the ABC transporter complex PstSACB involved in phosphate import.</text>
</comment>
<dbReference type="AlphaFoldDB" id="A0A5Q4Z2X7"/>
<dbReference type="PIRSF" id="PIRSF002756">
    <property type="entry name" value="PstS"/>
    <property type="match status" value="1"/>
</dbReference>
<dbReference type="RefSeq" id="WP_007178894.1">
    <property type="nucleotide sequence ID" value="NZ_LR699554.1"/>
</dbReference>
<evidence type="ECO:0000256" key="5">
    <source>
        <dbReference type="ARBA" id="ARBA00022448"/>
    </source>
</evidence>
<evidence type="ECO:0000256" key="1">
    <source>
        <dbReference type="ARBA" id="ARBA00002841"/>
    </source>
</evidence>
<dbReference type="KEGG" id="pdio:PDMSB3_0291.1"/>
<dbReference type="SUPFAM" id="SSF53850">
    <property type="entry name" value="Periplasmic binding protein-like II"/>
    <property type="match status" value="1"/>
</dbReference>
<dbReference type="Pfam" id="PF12849">
    <property type="entry name" value="PBP_like_2"/>
    <property type="match status" value="1"/>
</dbReference>
<dbReference type="CDD" id="cd13565">
    <property type="entry name" value="PBP2_PstS"/>
    <property type="match status" value="1"/>
</dbReference>
<keyword evidence="8" id="KW-0732">Signal</keyword>
<dbReference type="PANTHER" id="PTHR42996">
    <property type="entry name" value="PHOSPHATE-BINDING PROTEIN PSTS"/>
    <property type="match status" value="1"/>
</dbReference>
<evidence type="ECO:0000313" key="11">
    <source>
        <dbReference type="Proteomes" id="UP000325811"/>
    </source>
</evidence>
<evidence type="ECO:0000256" key="3">
    <source>
        <dbReference type="ARBA" id="ARBA00011529"/>
    </source>
</evidence>
<dbReference type="InterPro" id="IPR005673">
    <property type="entry name" value="ABC_phos-bd_PstS"/>
</dbReference>
<dbReference type="GO" id="GO:0042301">
    <property type="term" value="F:phosphate ion binding"/>
    <property type="evidence" value="ECO:0007669"/>
    <property type="project" value="InterPro"/>
</dbReference>
<keyword evidence="5 7" id="KW-0813">Transport</keyword>